<comment type="caution">
    <text evidence="13">The sequence shown here is derived from an EMBL/GenBank/DDBJ whole genome shotgun (WGS) entry which is preliminary data.</text>
</comment>
<dbReference type="OrthoDB" id="9803667at2"/>
<reference evidence="13 14" key="1">
    <citation type="submission" date="2018-08" db="EMBL/GenBank/DDBJ databases">
        <title>Lactobacillus suantsai sp. nov., isolated from traditional fermented suan-tsai in Taiwan.</title>
        <authorList>
            <person name="Huang C.-H."/>
        </authorList>
    </citation>
    <scope>NUCLEOTIDE SEQUENCE [LARGE SCALE GENOMIC DNA]</scope>
    <source>
        <strain evidence="13 14">BCRC 12945</strain>
    </source>
</reference>
<evidence type="ECO:0000256" key="4">
    <source>
        <dbReference type="ARBA" id="ARBA00022630"/>
    </source>
</evidence>
<keyword evidence="4" id="KW-0285">Flavoprotein</keyword>
<evidence type="ECO:0000259" key="12">
    <source>
        <dbReference type="Pfam" id="PF06574"/>
    </source>
</evidence>
<organism evidence="13 14">
    <name type="scientific">Levilactobacillus suantsaii</name>
    <dbReference type="NCBI Taxonomy" id="2292255"/>
    <lineage>
        <taxon>Bacteria</taxon>
        <taxon>Bacillati</taxon>
        <taxon>Bacillota</taxon>
        <taxon>Bacilli</taxon>
        <taxon>Lactobacillales</taxon>
        <taxon>Lactobacillaceae</taxon>
        <taxon>Levilactobacillus</taxon>
    </lineage>
</organism>
<gene>
    <name evidence="13" type="ORF">DXH47_06620</name>
</gene>
<dbReference type="SUPFAM" id="SSF52374">
    <property type="entry name" value="Nucleotidylyl transferase"/>
    <property type="match status" value="1"/>
</dbReference>
<dbReference type="EC" id="2.7.7.2" evidence="3"/>
<name>A0A4Q0VKF6_9LACO</name>
<dbReference type="GO" id="GO:0005524">
    <property type="term" value="F:ATP binding"/>
    <property type="evidence" value="ECO:0007669"/>
    <property type="project" value="UniProtKB-KW"/>
</dbReference>
<dbReference type="Gene3D" id="3.40.50.620">
    <property type="entry name" value="HUPs"/>
    <property type="match status" value="1"/>
</dbReference>
<keyword evidence="6" id="KW-0808">Transferase</keyword>
<dbReference type="Proteomes" id="UP000290602">
    <property type="component" value="Unassembled WGS sequence"/>
</dbReference>
<dbReference type="EMBL" id="QXIL01000010">
    <property type="protein sequence ID" value="RXI78586.1"/>
    <property type="molecule type" value="Genomic_DNA"/>
</dbReference>
<feature type="domain" description="FAD synthetase" evidence="12">
    <location>
        <begin position="17"/>
        <end position="170"/>
    </location>
</feature>
<dbReference type="UniPathway" id="UPA00277">
    <property type="reaction ID" value="UER00407"/>
</dbReference>
<accession>A0A4Q0VKF6</accession>
<evidence type="ECO:0000256" key="3">
    <source>
        <dbReference type="ARBA" id="ARBA00012393"/>
    </source>
</evidence>
<evidence type="ECO:0000313" key="14">
    <source>
        <dbReference type="Proteomes" id="UP000290602"/>
    </source>
</evidence>
<dbReference type="GO" id="GO:0008531">
    <property type="term" value="F:riboflavin kinase activity"/>
    <property type="evidence" value="ECO:0007669"/>
    <property type="project" value="TreeGrafter"/>
</dbReference>
<keyword evidence="14" id="KW-1185">Reference proteome</keyword>
<dbReference type="GO" id="GO:0006747">
    <property type="term" value="P:FAD biosynthetic process"/>
    <property type="evidence" value="ECO:0007669"/>
    <property type="project" value="UniProtKB-UniPathway"/>
</dbReference>
<dbReference type="InterPro" id="IPR023468">
    <property type="entry name" value="Riboflavin_kinase"/>
</dbReference>
<dbReference type="PANTHER" id="PTHR22749">
    <property type="entry name" value="RIBOFLAVIN KINASE/FMN ADENYLYLTRANSFERASE"/>
    <property type="match status" value="1"/>
</dbReference>
<dbReference type="InterPro" id="IPR015864">
    <property type="entry name" value="FAD_synthase"/>
</dbReference>
<evidence type="ECO:0000313" key="13">
    <source>
        <dbReference type="EMBL" id="RXI78586.1"/>
    </source>
</evidence>
<comment type="similarity">
    <text evidence="2">Belongs to the RibF family.</text>
</comment>
<proteinExistence type="inferred from homology"/>
<evidence type="ECO:0000256" key="5">
    <source>
        <dbReference type="ARBA" id="ARBA00022643"/>
    </source>
</evidence>
<evidence type="ECO:0000256" key="1">
    <source>
        <dbReference type="ARBA" id="ARBA00004726"/>
    </source>
</evidence>
<keyword evidence="10" id="KW-0067">ATP-binding</keyword>
<evidence type="ECO:0000256" key="6">
    <source>
        <dbReference type="ARBA" id="ARBA00022679"/>
    </source>
</evidence>
<keyword evidence="8" id="KW-0547">Nucleotide-binding</keyword>
<dbReference type="RefSeq" id="WP_129032571.1">
    <property type="nucleotide sequence ID" value="NZ_QXIL01000010.1"/>
</dbReference>
<evidence type="ECO:0000256" key="8">
    <source>
        <dbReference type="ARBA" id="ARBA00022741"/>
    </source>
</evidence>
<dbReference type="FunFam" id="3.40.50.620:FF:000021">
    <property type="entry name" value="Riboflavin biosynthesis protein"/>
    <property type="match status" value="1"/>
</dbReference>
<comment type="catalytic activity">
    <reaction evidence="11">
        <text>FMN + ATP + H(+) = FAD + diphosphate</text>
        <dbReference type="Rhea" id="RHEA:17237"/>
        <dbReference type="ChEBI" id="CHEBI:15378"/>
        <dbReference type="ChEBI" id="CHEBI:30616"/>
        <dbReference type="ChEBI" id="CHEBI:33019"/>
        <dbReference type="ChEBI" id="CHEBI:57692"/>
        <dbReference type="ChEBI" id="CHEBI:58210"/>
        <dbReference type="EC" id="2.7.7.2"/>
    </reaction>
</comment>
<comment type="pathway">
    <text evidence="1">Cofactor biosynthesis; FAD biosynthesis; FAD from FMN: step 1/1.</text>
</comment>
<dbReference type="Pfam" id="PF06574">
    <property type="entry name" value="FAD_syn"/>
    <property type="match status" value="1"/>
</dbReference>
<dbReference type="GO" id="GO:0009398">
    <property type="term" value="P:FMN biosynthetic process"/>
    <property type="evidence" value="ECO:0007669"/>
    <property type="project" value="TreeGrafter"/>
</dbReference>
<evidence type="ECO:0000256" key="9">
    <source>
        <dbReference type="ARBA" id="ARBA00022827"/>
    </source>
</evidence>
<dbReference type="GO" id="GO:0003919">
    <property type="term" value="F:FMN adenylyltransferase activity"/>
    <property type="evidence" value="ECO:0007669"/>
    <property type="project" value="UniProtKB-EC"/>
</dbReference>
<protein>
    <recommendedName>
        <fullName evidence="3">FAD synthase</fullName>
        <ecNumber evidence="3">2.7.7.2</ecNumber>
    </recommendedName>
</protein>
<dbReference type="GO" id="GO:0009231">
    <property type="term" value="P:riboflavin biosynthetic process"/>
    <property type="evidence" value="ECO:0007669"/>
    <property type="project" value="InterPro"/>
</dbReference>
<evidence type="ECO:0000256" key="7">
    <source>
        <dbReference type="ARBA" id="ARBA00022695"/>
    </source>
</evidence>
<dbReference type="InterPro" id="IPR014729">
    <property type="entry name" value="Rossmann-like_a/b/a_fold"/>
</dbReference>
<keyword evidence="9" id="KW-0274">FAD</keyword>
<keyword evidence="5" id="KW-0288">FMN</keyword>
<dbReference type="CDD" id="cd02064">
    <property type="entry name" value="FAD_synthetase_N"/>
    <property type="match status" value="1"/>
</dbReference>
<evidence type="ECO:0000256" key="2">
    <source>
        <dbReference type="ARBA" id="ARBA00010214"/>
    </source>
</evidence>
<dbReference type="PANTHER" id="PTHR22749:SF6">
    <property type="entry name" value="RIBOFLAVIN KINASE"/>
    <property type="match status" value="1"/>
</dbReference>
<sequence length="285" mass="31785">MQVIRLNTKTIRQVHPKTPVVMALGFFDGVHRGHQAVLARARQIANDRQVPLAVMTFSRHASRVFETQPTTDFRYLNTISQKVALLQKNQVDLVYLVDFTRDFAAISPQDFVDTYLLGLNVCGVVGGFDYTFGRGGHTLLSQMAQYSHNRFTTTVVAEHDAEHRKIGSTAIRHLIRVGHVQRANALLGHPYALAGQLVPVSGNQFCFKLASRLQQRPPFGTYRCQVKTAQGIYPATLMLTPTVVRVTAPQLRVATQAGEVAILGQSLPWRPWRHGQRPVIAAWAI</sequence>
<evidence type="ECO:0000256" key="11">
    <source>
        <dbReference type="ARBA" id="ARBA00049494"/>
    </source>
</evidence>
<evidence type="ECO:0000256" key="10">
    <source>
        <dbReference type="ARBA" id="ARBA00022840"/>
    </source>
</evidence>
<dbReference type="AlphaFoldDB" id="A0A4Q0VKF6"/>
<keyword evidence="7" id="KW-0548">Nucleotidyltransferase</keyword>